<reference evidence="11 12" key="1">
    <citation type="submission" date="2014-02" db="EMBL/GenBank/DDBJ databases">
        <title>Transposable element dynamics among asymbiotic and ectomycorrhizal Amanita fungi.</title>
        <authorList>
            <consortium name="DOE Joint Genome Institute"/>
            <person name="Hess J."/>
            <person name="Skrede I."/>
            <person name="Wolfe B."/>
            <person name="LaButti K."/>
            <person name="Ohm R.A."/>
            <person name="Grigoriev I.V."/>
            <person name="Pringle A."/>
        </authorList>
    </citation>
    <scope>NUCLEOTIDE SEQUENCE [LARGE SCALE GENOMIC DNA]</scope>
    <source>
        <strain evidence="11 12">SKay4041</strain>
    </source>
</reference>
<dbReference type="Gene3D" id="3.40.390.10">
    <property type="entry name" value="Collagenase (Catalytic Domain)"/>
    <property type="match status" value="1"/>
</dbReference>
<evidence type="ECO:0000256" key="5">
    <source>
        <dbReference type="ARBA" id="ARBA00022801"/>
    </source>
</evidence>
<dbReference type="PANTHER" id="PTHR47466:SF1">
    <property type="entry name" value="METALLOPROTEASE MEP1 (AFU_ORTHOLOGUE AFUA_1G07730)-RELATED"/>
    <property type="match status" value="1"/>
</dbReference>
<feature type="chain" id="PRO_5012473605" description="Peptidase M43 pregnancy-associated plasma-A domain-containing protein" evidence="9">
    <location>
        <begin position="19"/>
        <end position="281"/>
    </location>
</feature>
<evidence type="ECO:0000256" key="8">
    <source>
        <dbReference type="ARBA" id="ARBA00023157"/>
    </source>
</evidence>
<keyword evidence="8" id="KW-1015">Disulfide bond</keyword>
<evidence type="ECO:0000256" key="2">
    <source>
        <dbReference type="ARBA" id="ARBA00022670"/>
    </source>
</evidence>
<dbReference type="PANTHER" id="PTHR47466">
    <property type="match status" value="1"/>
</dbReference>
<evidence type="ECO:0000256" key="7">
    <source>
        <dbReference type="ARBA" id="ARBA00023049"/>
    </source>
</evidence>
<feature type="signal peptide" evidence="9">
    <location>
        <begin position="1"/>
        <end position="18"/>
    </location>
</feature>
<dbReference type="GO" id="GO:0006508">
    <property type="term" value="P:proteolysis"/>
    <property type="evidence" value="ECO:0007669"/>
    <property type="project" value="UniProtKB-KW"/>
</dbReference>
<protein>
    <recommendedName>
        <fullName evidence="10">Peptidase M43 pregnancy-associated plasma-A domain-containing protein</fullName>
    </recommendedName>
</protein>
<evidence type="ECO:0000256" key="1">
    <source>
        <dbReference type="ARBA" id="ARBA00008721"/>
    </source>
</evidence>
<dbReference type="SUPFAM" id="SSF55486">
    <property type="entry name" value="Metalloproteases ('zincins'), catalytic domain"/>
    <property type="match status" value="1"/>
</dbReference>
<keyword evidence="5" id="KW-0378">Hydrolase</keyword>
<evidence type="ECO:0000259" key="10">
    <source>
        <dbReference type="Pfam" id="PF05572"/>
    </source>
</evidence>
<keyword evidence="4 9" id="KW-0732">Signal</keyword>
<evidence type="ECO:0000256" key="4">
    <source>
        <dbReference type="ARBA" id="ARBA00022729"/>
    </source>
</evidence>
<dbReference type="AlphaFoldDB" id="A0A2A9NPG8"/>
<keyword evidence="3" id="KW-0479">Metal-binding</keyword>
<dbReference type="GO" id="GO:0046872">
    <property type="term" value="F:metal ion binding"/>
    <property type="evidence" value="ECO:0007669"/>
    <property type="project" value="UniProtKB-KW"/>
</dbReference>
<dbReference type="EMBL" id="KZ302008">
    <property type="protein sequence ID" value="PFH50221.1"/>
    <property type="molecule type" value="Genomic_DNA"/>
</dbReference>
<evidence type="ECO:0000256" key="6">
    <source>
        <dbReference type="ARBA" id="ARBA00022833"/>
    </source>
</evidence>
<dbReference type="InterPro" id="IPR008754">
    <property type="entry name" value="Peptidase_M43"/>
</dbReference>
<accession>A0A2A9NPG8</accession>
<dbReference type="GO" id="GO:0008237">
    <property type="term" value="F:metallopeptidase activity"/>
    <property type="evidence" value="ECO:0007669"/>
    <property type="project" value="UniProtKB-KW"/>
</dbReference>
<evidence type="ECO:0000313" key="11">
    <source>
        <dbReference type="EMBL" id="PFH50221.1"/>
    </source>
</evidence>
<keyword evidence="6" id="KW-0862">Zinc</keyword>
<evidence type="ECO:0000313" key="12">
    <source>
        <dbReference type="Proteomes" id="UP000242287"/>
    </source>
</evidence>
<keyword evidence="7" id="KW-0482">Metalloprotease</keyword>
<sequence length="281" mass="29832">MVFKSVLIVLLSVTLAIAGPVANQGSRACGTYISDEDIAAAEADFQLNQVEPIQTKGATLLNVYFHVVAANQTLAGGWIPDSQINQQMDVVNSAYSSTGIGFTLVSTDRTVNANWFNSVSPSSSLQTSMKKAPRKGRAADLNVFNSGSGKGLLGYATFPASYSGNSQDDGVVVLYSSLPGGSKAPYNLGHTLTHEVGHWVGLYHTFQGGCNGAGDKVSDTPPESSPAYGCPSGRDTCSGEGIDPINNYMNYTDDSCMNNFTPGQVTRFRSQLATYRDVLVW</sequence>
<dbReference type="InterPro" id="IPR024079">
    <property type="entry name" value="MetalloPept_cat_dom_sf"/>
</dbReference>
<dbReference type="Pfam" id="PF05572">
    <property type="entry name" value="Peptidase_M43"/>
    <property type="match status" value="1"/>
</dbReference>
<evidence type="ECO:0000256" key="3">
    <source>
        <dbReference type="ARBA" id="ARBA00022723"/>
    </source>
</evidence>
<keyword evidence="12" id="KW-1185">Reference proteome</keyword>
<name>A0A2A9NPG8_9AGAR</name>
<dbReference type="OrthoDB" id="536211at2759"/>
<gene>
    <name evidence="11" type="ORF">AMATHDRAFT_75717</name>
</gene>
<feature type="domain" description="Peptidase M43 pregnancy-associated plasma-A" evidence="10">
    <location>
        <begin position="154"/>
        <end position="272"/>
    </location>
</feature>
<keyword evidence="2" id="KW-0645">Protease</keyword>
<proteinExistence type="inferred from homology"/>
<organism evidence="11 12">
    <name type="scientific">Amanita thiersii Skay4041</name>
    <dbReference type="NCBI Taxonomy" id="703135"/>
    <lineage>
        <taxon>Eukaryota</taxon>
        <taxon>Fungi</taxon>
        <taxon>Dikarya</taxon>
        <taxon>Basidiomycota</taxon>
        <taxon>Agaricomycotina</taxon>
        <taxon>Agaricomycetes</taxon>
        <taxon>Agaricomycetidae</taxon>
        <taxon>Agaricales</taxon>
        <taxon>Pluteineae</taxon>
        <taxon>Amanitaceae</taxon>
        <taxon>Amanita</taxon>
    </lineage>
</organism>
<dbReference type="CDD" id="cd04275">
    <property type="entry name" value="ZnMc_pappalysin_like"/>
    <property type="match status" value="1"/>
</dbReference>
<dbReference type="Proteomes" id="UP000242287">
    <property type="component" value="Unassembled WGS sequence"/>
</dbReference>
<comment type="similarity">
    <text evidence="1">Belongs to the peptidase M43B family.</text>
</comment>
<evidence type="ECO:0000256" key="9">
    <source>
        <dbReference type="SAM" id="SignalP"/>
    </source>
</evidence>